<dbReference type="EMBL" id="CP024047">
    <property type="protein sequence ID" value="AXR79690.1"/>
    <property type="molecule type" value="Genomic_DNA"/>
</dbReference>
<keyword evidence="3" id="KW-1185">Reference proteome</keyword>
<dbReference type="InterPro" id="IPR006311">
    <property type="entry name" value="TAT_signal"/>
</dbReference>
<dbReference type="PANTHER" id="PTHR35841:SF1">
    <property type="entry name" value="PHOSPHONATES-BINDING PERIPLASMIC PROTEIN"/>
    <property type="match status" value="1"/>
</dbReference>
<dbReference type="PROSITE" id="PS51318">
    <property type="entry name" value="TAT"/>
    <property type="match status" value="1"/>
</dbReference>
<dbReference type="KEGG" id="nag:AArcMg_3458"/>
<reference evidence="4" key="1">
    <citation type="submission" date="2017-10" db="EMBL/GenBank/DDBJ databases">
        <title>Phenotypic and genomic properties of facultatively anaerobic sulfur-reducing natronoarchaea from hypersaline soda lakes.</title>
        <authorList>
            <person name="Sorokin D.Y."/>
            <person name="Kublanov I.V."/>
            <person name="Roman P."/>
            <person name="Sinninghe Damste J.S."/>
            <person name="Golyshin P.N."/>
            <person name="Rojo D."/>
            <person name="Ciordia S."/>
            <person name="Mena Md.C."/>
            <person name="Ferrer M."/>
            <person name="Messina E."/>
            <person name="Smedile F."/>
            <person name="La Spada G."/>
            <person name="La Cono V."/>
            <person name="Yakimov M.M."/>
        </authorList>
    </citation>
    <scope>NUCLEOTIDE SEQUENCE [LARGE SCALE GENOMIC DNA]</scope>
    <source>
        <strain evidence="4">AArc1</strain>
    </source>
</reference>
<reference evidence="2" key="3">
    <citation type="journal article" date="2019" name="Int. J. Syst. Evol. Microbiol.">
        <title>Natronolimnobius sulfurireducens sp. nov. and Halalkaliarchaeum desulfuricum gen. nov., sp. nov., the first sulfur-respiring alkaliphilic haloarchaea from hypersaline alkaline lakes.</title>
        <authorList>
            <person name="Sorokin D.Y."/>
            <person name="Yakimov M."/>
            <person name="Messina E."/>
            <person name="Merkel A.Y."/>
            <person name="Bale N.J."/>
            <person name="Sinninghe Damste J.S."/>
        </authorList>
    </citation>
    <scope>NUCLEOTIDE SEQUENCE</scope>
    <source>
        <strain evidence="2">AArc-Mg</strain>
        <strain evidence="1">AArc1</strain>
    </source>
</reference>
<sequence length="349" mass="37741">MVRKRIRAQSGVKERKTAVSRRQFVAAGGATAVAGLAGCLGDTDTDDDREEVNVVLTPAEAEVDIEEQWAPFFDLIEEEADVQVNVDVAANFAAVAAAIRDGHADIGDVSPEVGIYTAEQGYADILGTRSQDGSDRYFTFITTTPEYDIESLEDIANHDDPTVGFADPLSGTGSLVPLLMLEEAGFDIGDAPLGQPEDFEAEWSDHSTARETLLNRQGVVAAGTGEFSVMPHLPEDEIPDDVADISGDFQFVEDESTDLRLVAASEPLPRAPLTIRSDWDSPVAEEVEEVILNATEDDLVDEDSEVPLWFDGVNEATVDDYGEFRDAIETLGIDLIDDIDDAEDAESPE</sequence>
<dbReference type="KEGG" id="nan:AArc1_3397"/>
<dbReference type="Proteomes" id="UP000258613">
    <property type="component" value="Chromosome"/>
</dbReference>
<dbReference type="Gene3D" id="3.40.190.10">
    <property type="entry name" value="Periplasmic binding protein-like II"/>
    <property type="match status" value="2"/>
</dbReference>
<accession>A0A346PJJ5</accession>
<evidence type="ECO:0000313" key="4">
    <source>
        <dbReference type="Proteomes" id="UP000258707"/>
    </source>
</evidence>
<reference evidence="3" key="2">
    <citation type="submission" date="2018-02" db="EMBL/GenBank/DDBJ databases">
        <title>Phenotypic and genomic properties of facultatively anaerobic sulfur-reducing natronoarchaea from hypersaline soda lakes.</title>
        <authorList>
            <person name="Sorokin D.Y."/>
            <person name="Kublanov I.V."/>
            <person name="Roman P."/>
            <person name="Sinninghe Damste J.S."/>
            <person name="Golyshin P.N."/>
            <person name="Rojo D."/>
            <person name="Ciordia S."/>
            <person name="Mena M.D.C."/>
            <person name="Ferrer M."/>
            <person name="Messina E."/>
            <person name="Smedile F."/>
            <person name="La Spada G."/>
            <person name="La Cono V."/>
            <person name="Yakimov M.M."/>
        </authorList>
    </citation>
    <scope>NUCLEOTIDE SEQUENCE [LARGE SCALE GENOMIC DNA]</scope>
    <source>
        <strain evidence="3">AArc-Mg</strain>
    </source>
</reference>
<dbReference type="AlphaFoldDB" id="A0A346PV87"/>
<dbReference type="SUPFAM" id="SSF53850">
    <property type="entry name" value="Periplasmic binding protein-like II"/>
    <property type="match status" value="1"/>
</dbReference>
<dbReference type="EMBL" id="CP027033">
    <property type="protein sequence ID" value="AXR83432.1"/>
    <property type="molecule type" value="Genomic_DNA"/>
</dbReference>
<proteinExistence type="predicted"/>
<protein>
    <submittedName>
        <fullName evidence="1">ABC-type phosphate/phosphonate transport system,periplasmic component</fullName>
    </submittedName>
    <submittedName>
        <fullName evidence="2">Phosphonate ABC transporter phosphate-binding periplasmic component</fullName>
    </submittedName>
</protein>
<dbReference type="OrthoDB" id="146127at2157"/>
<dbReference type="Pfam" id="PF12974">
    <property type="entry name" value="Phosphonate-bd"/>
    <property type="match status" value="1"/>
</dbReference>
<evidence type="ECO:0000313" key="1">
    <source>
        <dbReference type="EMBL" id="AXR79690.1"/>
    </source>
</evidence>
<dbReference type="GeneID" id="37643943"/>
<dbReference type="PANTHER" id="PTHR35841">
    <property type="entry name" value="PHOSPHONATES-BINDING PERIPLASMIC PROTEIN"/>
    <property type="match status" value="1"/>
</dbReference>
<gene>
    <name evidence="1" type="ORF">AArc1_3397</name>
    <name evidence="2" type="ORF">AArcMg_3458</name>
</gene>
<organism evidence="2 3">
    <name type="scientific">Natrarchaeobaculum sulfurireducens</name>
    <dbReference type="NCBI Taxonomy" id="2044521"/>
    <lineage>
        <taxon>Archaea</taxon>
        <taxon>Methanobacteriati</taxon>
        <taxon>Methanobacteriota</taxon>
        <taxon>Stenosarchaea group</taxon>
        <taxon>Halobacteria</taxon>
        <taxon>Halobacteriales</taxon>
        <taxon>Natrialbaceae</taxon>
        <taxon>Natrarchaeobaculum</taxon>
    </lineage>
</organism>
<dbReference type="Proteomes" id="UP000258707">
    <property type="component" value="Chromosome"/>
</dbReference>
<name>A0A346PV87_9EURY</name>
<accession>A0A346PV87</accession>
<dbReference type="RefSeq" id="WP_161958307.1">
    <property type="nucleotide sequence ID" value="NZ_CP024047.1"/>
</dbReference>
<evidence type="ECO:0000313" key="2">
    <source>
        <dbReference type="EMBL" id="AXR83432.1"/>
    </source>
</evidence>
<evidence type="ECO:0000313" key="3">
    <source>
        <dbReference type="Proteomes" id="UP000258613"/>
    </source>
</evidence>